<dbReference type="Gene3D" id="4.10.1000.10">
    <property type="entry name" value="Zinc finger, CCCH-type"/>
    <property type="match status" value="1"/>
</dbReference>
<accession>A0AAN8PQ48</accession>
<feature type="compositionally biased region" description="Basic residues" evidence="16">
    <location>
        <begin position="1"/>
        <end position="15"/>
    </location>
</feature>
<dbReference type="EC" id="3.6.4.13" evidence="2"/>
<dbReference type="PROSITE" id="PS50030">
    <property type="entry name" value="UBA"/>
    <property type="match status" value="1"/>
</dbReference>
<dbReference type="PANTHER" id="PTHR18934:SF145">
    <property type="entry name" value="ATP-DEPENDENT RNA HELICASE DHX57-RELATED"/>
    <property type="match status" value="1"/>
</dbReference>
<feature type="domain" description="UBA" evidence="17">
    <location>
        <begin position="225"/>
        <end position="266"/>
    </location>
</feature>
<keyword evidence="4" id="KW-0547">Nucleotide-binding</keyword>
<proteinExistence type="inferred from homology"/>
<evidence type="ECO:0000256" key="7">
    <source>
        <dbReference type="ARBA" id="ARBA00022806"/>
    </source>
</evidence>
<dbReference type="InterPro" id="IPR014001">
    <property type="entry name" value="Helicase_ATP-bd"/>
</dbReference>
<keyword evidence="9" id="KW-0067">ATP-binding</keyword>
<feature type="compositionally biased region" description="Basic and acidic residues" evidence="16">
    <location>
        <begin position="59"/>
        <end position="96"/>
    </location>
</feature>
<evidence type="ECO:0000259" key="20">
    <source>
        <dbReference type="PROSITE" id="PS51194"/>
    </source>
</evidence>
<feature type="domain" description="Helicase ATP-binding" evidence="19">
    <location>
        <begin position="603"/>
        <end position="770"/>
    </location>
</feature>
<feature type="domain" description="C3H1-type" evidence="18">
    <location>
        <begin position="345"/>
        <end position="373"/>
    </location>
</feature>
<dbReference type="Pfam" id="PF05773">
    <property type="entry name" value="RWD"/>
    <property type="match status" value="1"/>
</dbReference>
<evidence type="ECO:0000256" key="4">
    <source>
        <dbReference type="ARBA" id="ARBA00022741"/>
    </source>
</evidence>
<dbReference type="CDD" id="cd18791">
    <property type="entry name" value="SF2_C_RHA"/>
    <property type="match status" value="1"/>
</dbReference>
<dbReference type="SMART" id="SM00356">
    <property type="entry name" value="ZnF_C3H1"/>
    <property type="match status" value="1"/>
</dbReference>
<dbReference type="Pfam" id="PF07717">
    <property type="entry name" value="OB_NTP_bind"/>
    <property type="match status" value="1"/>
</dbReference>
<dbReference type="GO" id="GO:0008270">
    <property type="term" value="F:zinc ion binding"/>
    <property type="evidence" value="ECO:0007669"/>
    <property type="project" value="UniProtKB-KW"/>
</dbReference>
<dbReference type="Pfam" id="PF21010">
    <property type="entry name" value="HA2_C"/>
    <property type="match status" value="1"/>
</dbReference>
<dbReference type="SUPFAM" id="SSF46934">
    <property type="entry name" value="UBA-like"/>
    <property type="match status" value="1"/>
</dbReference>
<evidence type="ECO:0000259" key="18">
    <source>
        <dbReference type="PROSITE" id="PS50103"/>
    </source>
</evidence>
<dbReference type="InterPro" id="IPR009060">
    <property type="entry name" value="UBA-like_sf"/>
</dbReference>
<keyword evidence="5 15" id="KW-0863">Zinc-finger</keyword>
<feature type="zinc finger region" description="C3H1-type" evidence="15">
    <location>
        <begin position="345"/>
        <end position="373"/>
    </location>
</feature>
<feature type="compositionally biased region" description="Basic and acidic residues" evidence="16">
    <location>
        <begin position="525"/>
        <end position="551"/>
    </location>
</feature>
<protein>
    <recommendedName>
        <fullName evidence="13">Putative ATP-dependent RNA helicase DHX57</fullName>
        <ecNumber evidence="2">3.6.4.13</ecNumber>
    </recommendedName>
    <alternativeName>
        <fullName evidence="14">DEAH box protein 57</fullName>
    </alternativeName>
</protein>
<gene>
    <name evidence="21" type="ORF">SNE40_009349</name>
</gene>
<dbReference type="GO" id="GO:0003723">
    <property type="term" value="F:RNA binding"/>
    <property type="evidence" value="ECO:0007669"/>
    <property type="project" value="TreeGrafter"/>
</dbReference>
<evidence type="ECO:0000259" key="17">
    <source>
        <dbReference type="PROSITE" id="PS50030"/>
    </source>
</evidence>
<organism evidence="21 22">
    <name type="scientific">Patella caerulea</name>
    <name type="common">Rayed Mediterranean limpet</name>
    <dbReference type="NCBI Taxonomy" id="87958"/>
    <lineage>
        <taxon>Eukaryota</taxon>
        <taxon>Metazoa</taxon>
        <taxon>Spiralia</taxon>
        <taxon>Lophotrochozoa</taxon>
        <taxon>Mollusca</taxon>
        <taxon>Gastropoda</taxon>
        <taxon>Patellogastropoda</taxon>
        <taxon>Patelloidea</taxon>
        <taxon>Patellidae</taxon>
        <taxon>Patella</taxon>
    </lineage>
</organism>
<dbReference type="FunFam" id="1.20.120.1080:FF:000002">
    <property type="entry name" value="Putative ATP-dependent RNA helicase DHX36"/>
    <property type="match status" value="1"/>
</dbReference>
<dbReference type="SMART" id="SM00487">
    <property type="entry name" value="DEXDc"/>
    <property type="match status" value="1"/>
</dbReference>
<dbReference type="InterPro" id="IPR011545">
    <property type="entry name" value="DEAD/DEAH_box_helicase_dom"/>
</dbReference>
<dbReference type="PROSITE" id="PS51194">
    <property type="entry name" value="HELICASE_CTER"/>
    <property type="match status" value="1"/>
</dbReference>
<keyword evidence="8 15" id="KW-0862">Zinc</keyword>
<keyword evidence="3 15" id="KW-0479">Metal-binding</keyword>
<evidence type="ECO:0000256" key="14">
    <source>
        <dbReference type="ARBA" id="ARBA00083389"/>
    </source>
</evidence>
<dbReference type="Pfam" id="PF26026">
    <property type="entry name" value="RNA_hel_CTD"/>
    <property type="match status" value="1"/>
</dbReference>
<dbReference type="Gene3D" id="1.10.8.10">
    <property type="entry name" value="DNA helicase RuvA subunit, C-terminal domain"/>
    <property type="match status" value="1"/>
</dbReference>
<dbReference type="InterPro" id="IPR027417">
    <property type="entry name" value="P-loop_NTPase"/>
</dbReference>
<dbReference type="InterPro" id="IPR000571">
    <property type="entry name" value="Znf_CCCH"/>
</dbReference>
<evidence type="ECO:0000256" key="2">
    <source>
        <dbReference type="ARBA" id="ARBA00012552"/>
    </source>
</evidence>
<sequence length="1437" mass="163030">MRRNRPNSSTGKHHGGGGYVDYDDGDFAFMPAGPKPKKPGNKGQARGGFRGRGRGGRGGSDRGRGRGGSDRGRGADRGRGGGRGNDRGRGGSEGNRHGGSSSNDFPSSRGRGADSRVQMQHLYMSNENQDMVRDVLFAIRRGDYETIDSFGDDDQNGKDDDVYGDQDYELEDEDDDDDDEEDESYYDNRHDDKQYWITDKNLVIEDTTSYAEMDAEEIPKLQYKTMNNQFAIQRLMRCGFHKSRCQDALQLYNDDIGAALDFLLCECFELEYNPSQSSEQLTQEILDARSEEMMVLQGIFEDRFEERLSNKIWILNLELPHLAELSKPTFELKSHSRGSKVKVDTDKRALCKYFSSKVGCRFGSKCKFKHAPKENPNIVEAIAEPLREAETPKCPFQLEIRFVDGNKYPQEPPLVIFSSILDYFPQHGALNITQHLFNEAKSLSEFHSPVVFSIASLLEEDNTGTLIEILQRPPSACSLPKPIISMKQFQEREETNEKMERVSIPQNKPDDDKTTENGKAAMLRMVDRDEERRSENKKKSDNDPKPIEKYGRKNTKTASQIENSPFNKRLKDDFIRKLDSKGYKDRQTSRSRLPAWDMKEEILKTLEDNQVTVISGMTGCGKTTQVPQFILESYLSSGKNKMCNIICTQPRRISAIAVAQRVAQEQVDKIGKLVGYQIRLENIQSASTRLLFCTTGIILRRLEGDPMLHGVSHLIIDEVHERTEESDFLMMILRDLLVTRTDLKVILMSATLNADLFSQYFGCCPTVEIPGKTFPVEQFFLEDAIESTGYIMEDASPYSRSLQQSNAYPQTKSRNLPQYLEDIDDQLKSLSLLSNDDPPNERKQDQNLTVKELFVRYCEYGKKTLRTLAMMDLEKTNYELIVELLEWIIGGKHQHPPGAILIFLPGFAEITVLYELLQGNPEFGFRNKNRFKIIPLHSTLSSEDQNSVFVRPKDGVTKIVIATNIAETSITIDDIVYVIDAGRMKEKRYDASKGMESLETVWVSRANALQRKGRAGRVTNGVCFHLFTKNRFEHHLREQPIPEIQRAPLEGICLKIKMLELFKDRTIQKILSKLLEPPKDEAIDSAIKRLQDLGALDEKIELTPLGYHLGSLPVDPRIGKLMLFGAIFRCLSPALTIAATLSYQSPFITPFGKKEEATEKKCKLAVGNSDHLTMVKAYNEWMKAKERSGHEAYVYCRDNFLSSKNLQMLSSLKQQFVELLSDIGFVKTGIKLRDVERAGGHNSDGVKEITGPEANINSGNWRLMSAILVGALYPNVVQVLTPEQRYVQSSAGAVLRDPKAKELKFKTKPDGYVHIHPSSVNFQIRHYESPYLVYHEKVKTSRIYVRDCTMVSVYPLLLFGGASISVDLQRGNFIMSVDDGWIRFMVTKHEIAELVRELRKELDQLLSDKINDPNMDLCTCPRGSRIIETIVKLITTQ</sequence>
<dbReference type="SMART" id="SM00490">
    <property type="entry name" value="HELICc"/>
    <property type="match status" value="1"/>
</dbReference>
<dbReference type="CDD" id="cd23825">
    <property type="entry name" value="RWD_DHX57"/>
    <property type="match status" value="1"/>
</dbReference>
<evidence type="ECO:0000256" key="16">
    <source>
        <dbReference type="SAM" id="MobiDB-lite"/>
    </source>
</evidence>
<dbReference type="InterPro" id="IPR006575">
    <property type="entry name" value="RWD_dom"/>
</dbReference>
<comment type="caution">
    <text evidence="21">The sequence shown here is derived from an EMBL/GenBank/DDBJ whole genome shotgun (WGS) entry which is preliminary data.</text>
</comment>
<feature type="region of interest" description="Disordered" evidence="16">
    <location>
        <begin position="146"/>
        <end position="190"/>
    </location>
</feature>
<dbReference type="EMBL" id="JAZGQO010000007">
    <property type="protein sequence ID" value="KAK6181512.1"/>
    <property type="molecule type" value="Genomic_DNA"/>
</dbReference>
<dbReference type="PROSITE" id="PS51192">
    <property type="entry name" value="HELICASE_ATP_BIND_1"/>
    <property type="match status" value="1"/>
</dbReference>
<name>A0AAN8PQ48_PATCE</name>
<dbReference type="GO" id="GO:0003724">
    <property type="term" value="F:RNA helicase activity"/>
    <property type="evidence" value="ECO:0007669"/>
    <property type="project" value="UniProtKB-EC"/>
</dbReference>
<dbReference type="FunFam" id="3.40.50.300:FF:000325">
    <property type="entry name" value="ATP-dependent RNA helicase DHX29"/>
    <property type="match status" value="1"/>
</dbReference>
<evidence type="ECO:0000256" key="1">
    <source>
        <dbReference type="ARBA" id="ARBA00008792"/>
    </source>
</evidence>
<evidence type="ECO:0000256" key="12">
    <source>
        <dbReference type="ARBA" id="ARBA00057709"/>
    </source>
</evidence>
<evidence type="ECO:0000256" key="3">
    <source>
        <dbReference type="ARBA" id="ARBA00022723"/>
    </source>
</evidence>
<dbReference type="Proteomes" id="UP001347796">
    <property type="component" value="Unassembled WGS sequence"/>
</dbReference>
<dbReference type="SUPFAM" id="SSF52540">
    <property type="entry name" value="P-loop containing nucleoside triphosphate hydrolases"/>
    <property type="match status" value="1"/>
</dbReference>
<dbReference type="InterPro" id="IPR015940">
    <property type="entry name" value="UBA"/>
</dbReference>
<evidence type="ECO:0000256" key="15">
    <source>
        <dbReference type="PROSITE-ProRule" id="PRU00723"/>
    </source>
</evidence>
<comment type="function">
    <text evidence="12">Probable ATP-binding RNA helicase.</text>
</comment>
<dbReference type="GO" id="GO:0005524">
    <property type="term" value="F:ATP binding"/>
    <property type="evidence" value="ECO:0007669"/>
    <property type="project" value="UniProtKB-KW"/>
</dbReference>
<dbReference type="InterPro" id="IPR001650">
    <property type="entry name" value="Helicase_C-like"/>
</dbReference>
<dbReference type="GO" id="GO:0016787">
    <property type="term" value="F:hydrolase activity"/>
    <property type="evidence" value="ECO:0007669"/>
    <property type="project" value="UniProtKB-KW"/>
</dbReference>
<evidence type="ECO:0000256" key="9">
    <source>
        <dbReference type="ARBA" id="ARBA00022840"/>
    </source>
</evidence>
<keyword evidence="10" id="KW-0175">Coiled coil</keyword>
<dbReference type="PANTHER" id="PTHR18934">
    <property type="entry name" value="ATP-DEPENDENT RNA HELICASE"/>
    <property type="match status" value="1"/>
</dbReference>
<evidence type="ECO:0000256" key="10">
    <source>
        <dbReference type="ARBA" id="ARBA00023054"/>
    </source>
</evidence>
<evidence type="ECO:0000256" key="5">
    <source>
        <dbReference type="ARBA" id="ARBA00022771"/>
    </source>
</evidence>
<dbReference type="Pfam" id="PF04408">
    <property type="entry name" value="WHD_HA2"/>
    <property type="match status" value="1"/>
</dbReference>
<feature type="region of interest" description="Disordered" evidence="16">
    <location>
        <begin position="490"/>
        <end position="564"/>
    </location>
</feature>
<dbReference type="Pfam" id="PF00271">
    <property type="entry name" value="Helicase_C"/>
    <property type="match status" value="1"/>
</dbReference>
<feature type="compositionally biased region" description="Acidic residues" evidence="16">
    <location>
        <begin position="162"/>
        <end position="185"/>
    </location>
</feature>
<evidence type="ECO:0000313" key="22">
    <source>
        <dbReference type="Proteomes" id="UP001347796"/>
    </source>
</evidence>
<evidence type="ECO:0000256" key="8">
    <source>
        <dbReference type="ARBA" id="ARBA00022833"/>
    </source>
</evidence>
<evidence type="ECO:0000256" key="6">
    <source>
        <dbReference type="ARBA" id="ARBA00022801"/>
    </source>
</evidence>
<evidence type="ECO:0000313" key="21">
    <source>
        <dbReference type="EMBL" id="KAK6181512.1"/>
    </source>
</evidence>
<feature type="domain" description="Helicase C-terminal" evidence="20">
    <location>
        <begin position="880"/>
        <end position="1060"/>
    </location>
</feature>
<dbReference type="Gene3D" id="3.40.50.300">
    <property type="entry name" value="P-loop containing nucleotide triphosphate hydrolases"/>
    <property type="match status" value="2"/>
</dbReference>
<keyword evidence="6" id="KW-0378">Hydrolase</keyword>
<dbReference type="SMART" id="SM00847">
    <property type="entry name" value="HA2"/>
    <property type="match status" value="1"/>
</dbReference>
<dbReference type="InterPro" id="IPR011709">
    <property type="entry name" value="DEAD-box_helicase_OB_fold"/>
</dbReference>
<dbReference type="InterPro" id="IPR002464">
    <property type="entry name" value="DNA/RNA_helicase_DEAH_CS"/>
</dbReference>
<dbReference type="InterPro" id="IPR048333">
    <property type="entry name" value="HA2_WH"/>
</dbReference>
<comment type="similarity">
    <text evidence="1">Belongs to the DEAD box helicase family. DEAH subfamily.</text>
</comment>
<reference evidence="21 22" key="1">
    <citation type="submission" date="2024-01" db="EMBL/GenBank/DDBJ databases">
        <title>The genome of the rayed Mediterranean limpet Patella caerulea (Linnaeus, 1758).</title>
        <authorList>
            <person name="Anh-Thu Weber A."/>
            <person name="Halstead-Nussloch G."/>
        </authorList>
    </citation>
    <scope>NUCLEOTIDE SEQUENCE [LARGE SCALE GENOMIC DNA]</scope>
    <source>
        <strain evidence="21">AATW-2023a</strain>
        <tissue evidence="21">Whole specimen</tissue>
    </source>
</reference>
<evidence type="ECO:0000256" key="13">
    <source>
        <dbReference type="ARBA" id="ARBA00071682"/>
    </source>
</evidence>
<comment type="catalytic activity">
    <reaction evidence="11">
        <text>ATP + H2O = ADP + phosphate + H(+)</text>
        <dbReference type="Rhea" id="RHEA:13065"/>
        <dbReference type="ChEBI" id="CHEBI:15377"/>
        <dbReference type="ChEBI" id="CHEBI:15378"/>
        <dbReference type="ChEBI" id="CHEBI:30616"/>
        <dbReference type="ChEBI" id="CHEBI:43474"/>
        <dbReference type="ChEBI" id="CHEBI:456216"/>
        <dbReference type="EC" id="3.6.4.13"/>
    </reaction>
</comment>
<dbReference type="Gene3D" id="1.20.120.1080">
    <property type="match status" value="1"/>
</dbReference>
<dbReference type="Pfam" id="PF00270">
    <property type="entry name" value="DEAD"/>
    <property type="match status" value="1"/>
</dbReference>
<dbReference type="Pfam" id="PF00642">
    <property type="entry name" value="zf-CCCH"/>
    <property type="match status" value="1"/>
</dbReference>
<dbReference type="PROSITE" id="PS50103">
    <property type="entry name" value="ZF_C3H1"/>
    <property type="match status" value="1"/>
</dbReference>
<evidence type="ECO:0000256" key="11">
    <source>
        <dbReference type="ARBA" id="ARBA00047984"/>
    </source>
</evidence>
<dbReference type="PROSITE" id="PS00690">
    <property type="entry name" value="DEAH_ATP_HELICASE"/>
    <property type="match status" value="1"/>
</dbReference>
<dbReference type="InterPro" id="IPR059023">
    <property type="entry name" value="RNA_hel_CTD"/>
</dbReference>
<feature type="region of interest" description="Disordered" evidence="16">
    <location>
        <begin position="1"/>
        <end position="113"/>
    </location>
</feature>
<keyword evidence="7" id="KW-0347">Helicase</keyword>
<evidence type="ECO:0000259" key="19">
    <source>
        <dbReference type="PROSITE" id="PS51192"/>
    </source>
</evidence>
<feature type="compositionally biased region" description="Basic and acidic residues" evidence="16">
    <location>
        <begin position="490"/>
        <end position="501"/>
    </location>
</feature>
<dbReference type="FunFam" id="3.40.50.300:FF:000284">
    <property type="entry name" value="probable ATP-dependent RNA helicase YTHDC2"/>
    <property type="match status" value="1"/>
</dbReference>
<keyword evidence="22" id="KW-1185">Reference proteome</keyword>
<dbReference type="InterPro" id="IPR007502">
    <property type="entry name" value="Helicase-assoc_dom"/>
</dbReference>